<protein>
    <submittedName>
        <fullName evidence="1">AlpA family phage regulatory protein</fullName>
    </submittedName>
</protein>
<evidence type="ECO:0000313" key="2">
    <source>
        <dbReference type="Proteomes" id="UP000773614"/>
    </source>
</evidence>
<sequence length="65" mass="7363">MELLSIRRVMDRLNVGRTSLWKLSKDDPTFPKPVQVTPGRKAFVANEINAWIAARIAERDQAGRA</sequence>
<proteinExistence type="predicted"/>
<dbReference type="Proteomes" id="UP000773614">
    <property type="component" value="Unassembled WGS sequence"/>
</dbReference>
<name>A0A964T332_9HYPH</name>
<dbReference type="AlphaFoldDB" id="A0A964T332"/>
<dbReference type="RefSeq" id="WP_161139685.1">
    <property type="nucleotide sequence ID" value="NZ_SPKJ01000013.1"/>
</dbReference>
<dbReference type="InterPro" id="IPR010260">
    <property type="entry name" value="AlpA"/>
</dbReference>
<comment type="caution">
    <text evidence="1">The sequence shown here is derived from an EMBL/GenBank/DDBJ whole genome shotgun (WGS) entry which is preliminary data.</text>
</comment>
<evidence type="ECO:0000313" key="1">
    <source>
        <dbReference type="EMBL" id="MYZ47335.1"/>
    </source>
</evidence>
<dbReference type="Pfam" id="PF05930">
    <property type="entry name" value="Phage_AlpA"/>
    <property type="match status" value="1"/>
</dbReference>
<organism evidence="1 2">
    <name type="scientific">Propylenella binzhouense</name>
    <dbReference type="NCBI Taxonomy" id="2555902"/>
    <lineage>
        <taxon>Bacteria</taxon>
        <taxon>Pseudomonadati</taxon>
        <taxon>Pseudomonadota</taxon>
        <taxon>Alphaproteobacteria</taxon>
        <taxon>Hyphomicrobiales</taxon>
        <taxon>Propylenellaceae</taxon>
        <taxon>Propylenella</taxon>
    </lineage>
</organism>
<reference evidence="1" key="1">
    <citation type="submission" date="2019-03" db="EMBL/GenBank/DDBJ databases">
        <title>Afifella sp. nov., isolated from activated sludge.</title>
        <authorList>
            <person name="Li Q."/>
            <person name="Liu Y."/>
        </authorList>
    </citation>
    <scope>NUCLEOTIDE SEQUENCE</scope>
    <source>
        <strain evidence="1">L72</strain>
    </source>
</reference>
<dbReference type="EMBL" id="SPKJ01000013">
    <property type="protein sequence ID" value="MYZ47335.1"/>
    <property type="molecule type" value="Genomic_DNA"/>
</dbReference>
<accession>A0A964T332</accession>
<dbReference type="OrthoDB" id="9801242at2"/>
<keyword evidence="2" id="KW-1185">Reference proteome</keyword>
<gene>
    <name evidence="1" type="ORF">E4O86_06380</name>
</gene>